<evidence type="ECO:0000256" key="12">
    <source>
        <dbReference type="SAM" id="Phobius"/>
    </source>
</evidence>
<dbReference type="EMBL" id="JARAKH010000022">
    <property type="protein sequence ID" value="KAK8392568.1"/>
    <property type="molecule type" value="Genomic_DNA"/>
</dbReference>
<dbReference type="AlphaFoldDB" id="A0AAW0TZT7"/>
<comment type="caution">
    <text evidence="13">The sequence shown here is derived from an EMBL/GenBank/DDBJ whole genome shotgun (WGS) entry which is preliminary data.</text>
</comment>
<proteinExistence type="inferred from homology"/>
<dbReference type="Pfam" id="PF00474">
    <property type="entry name" value="SSF"/>
    <property type="match status" value="1"/>
</dbReference>
<keyword evidence="6 12" id="KW-1133">Transmembrane helix</keyword>
<evidence type="ECO:0008006" key="15">
    <source>
        <dbReference type="Google" id="ProtNLM"/>
    </source>
</evidence>
<dbReference type="PANTHER" id="PTHR42985">
    <property type="entry name" value="SODIUM-COUPLED MONOCARBOXYLATE TRANSPORTER"/>
    <property type="match status" value="1"/>
</dbReference>
<accession>A0AAW0TZT7</accession>
<comment type="similarity">
    <text evidence="2 11">Belongs to the sodium:solute symporter (SSF) (TC 2.A.21) family.</text>
</comment>
<evidence type="ECO:0000256" key="11">
    <source>
        <dbReference type="RuleBase" id="RU362091"/>
    </source>
</evidence>
<dbReference type="GO" id="GO:0006814">
    <property type="term" value="P:sodium ion transport"/>
    <property type="evidence" value="ECO:0007669"/>
    <property type="project" value="UniProtKB-KW"/>
</dbReference>
<keyword evidence="5 12" id="KW-0812">Transmembrane</keyword>
<keyword evidence="9 12" id="KW-0472">Membrane</keyword>
<sequence>MVVTARIYEMQHCGNGGVKAVVYTDVMQTVLMFGGVLAVVMLCCMELGGVEEVWAIAKQGGRLEFFKLAWFFLAGLWCLWIMFFFSGLVAYATYSTCDPFTSGKIKKPDQIIPFLVTDKLGHIPGLSGVFVAAVYGGVLSSLSSAANSAACVAWQDFLKPLPYFSGPQGVLRDAYY</sequence>
<dbReference type="GO" id="GO:0005886">
    <property type="term" value="C:plasma membrane"/>
    <property type="evidence" value="ECO:0007669"/>
    <property type="project" value="UniProtKB-SubCell"/>
</dbReference>
<evidence type="ECO:0000313" key="13">
    <source>
        <dbReference type="EMBL" id="KAK8392568.1"/>
    </source>
</evidence>
<evidence type="ECO:0000313" key="14">
    <source>
        <dbReference type="Proteomes" id="UP001487740"/>
    </source>
</evidence>
<evidence type="ECO:0000256" key="2">
    <source>
        <dbReference type="ARBA" id="ARBA00006434"/>
    </source>
</evidence>
<protein>
    <recommendedName>
        <fullName evidence="15">Sodium/solute symporter</fullName>
    </recommendedName>
</protein>
<comment type="subcellular location">
    <subcellularLocation>
        <location evidence="1">Cell membrane</location>
        <topology evidence="1">Multi-pass membrane protein</topology>
    </subcellularLocation>
</comment>
<keyword evidence="14" id="KW-1185">Reference proteome</keyword>
<gene>
    <name evidence="13" type="ORF">O3P69_014756</name>
</gene>
<evidence type="ECO:0000256" key="4">
    <source>
        <dbReference type="ARBA" id="ARBA00022475"/>
    </source>
</evidence>
<name>A0AAW0TZT7_SCYPA</name>
<dbReference type="PANTHER" id="PTHR42985:SF40">
    <property type="entry name" value="LD47995P-RELATED"/>
    <property type="match status" value="1"/>
</dbReference>
<keyword evidence="3" id="KW-0813">Transport</keyword>
<feature type="transmembrane region" description="Helical" evidence="12">
    <location>
        <begin position="26"/>
        <end position="47"/>
    </location>
</feature>
<dbReference type="Gene3D" id="1.20.1730.10">
    <property type="entry name" value="Sodium/glucose cotransporter"/>
    <property type="match status" value="2"/>
</dbReference>
<keyword evidence="8" id="KW-0406">Ion transport</keyword>
<evidence type="ECO:0000256" key="5">
    <source>
        <dbReference type="ARBA" id="ARBA00022692"/>
    </source>
</evidence>
<reference evidence="13 14" key="1">
    <citation type="submission" date="2023-03" db="EMBL/GenBank/DDBJ databases">
        <title>High-quality genome of Scylla paramamosain provides insights in environmental adaptation.</title>
        <authorList>
            <person name="Zhang L."/>
        </authorList>
    </citation>
    <scope>NUCLEOTIDE SEQUENCE [LARGE SCALE GENOMIC DNA]</scope>
    <source>
        <strain evidence="13">LZ_2023a</strain>
        <tissue evidence="13">Muscle</tissue>
    </source>
</reference>
<evidence type="ECO:0000256" key="8">
    <source>
        <dbReference type="ARBA" id="ARBA00023065"/>
    </source>
</evidence>
<evidence type="ECO:0000256" key="3">
    <source>
        <dbReference type="ARBA" id="ARBA00022448"/>
    </source>
</evidence>
<evidence type="ECO:0000256" key="7">
    <source>
        <dbReference type="ARBA" id="ARBA00023053"/>
    </source>
</evidence>
<organism evidence="13 14">
    <name type="scientific">Scylla paramamosain</name>
    <name type="common">Mud crab</name>
    <dbReference type="NCBI Taxonomy" id="85552"/>
    <lineage>
        <taxon>Eukaryota</taxon>
        <taxon>Metazoa</taxon>
        <taxon>Ecdysozoa</taxon>
        <taxon>Arthropoda</taxon>
        <taxon>Crustacea</taxon>
        <taxon>Multicrustacea</taxon>
        <taxon>Malacostraca</taxon>
        <taxon>Eumalacostraca</taxon>
        <taxon>Eucarida</taxon>
        <taxon>Decapoda</taxon>
        <taxon>Pleocyemata</taxon>
        <taxon>Brachyura</taxon>
        <taxon>Eubrachyura</taxon>
        <taxon>Portunoidea</taxon>
        <taxon>Portunidae</taxon>
        <taxon>Portuninae</taxon>
        <taxon>Scylla</taxon>
    </lineage>
</organism>
<dbReference type="GO" id="GO:0015293">
    <property type="term" value="F:symporter activity"/>
    <property type="evidence" value="ECO:0007669"/>
    <property type="project" value="TreeGrafter"/>
</dbReference>
<dbReference type="Proteomes" id="UP001487740">
    <property type="component" value="Unassembled WGS sequence"/>
</dbReference>
<dbReference type="PROSITE" id="PS50283">
    <property type="entry name" value="NA_SOLUT_SYMP_3"/>
    <property type="match status" value="2"/>
</dbReference>
<dbReference type="InterPro" id="IPR051163">
    <property type="entry name" value="Sodium:Solute_Symporter_SSF"/>
</dbReference>
<keyword evidence="4" id="KW-1003">Cell membrane</keyword>
<evidence type="ECO:0000256" key="9">
    <source>
        <dbReference type="ARBA" id="ARBA00023136"/>
    </source>
</evidence>
<evidence type="ECO:0000256" key="10">
    <source>
        <dbReference type="ARBA" id="ARBA00023201"/>
    </source>
</evidence>
<dbReference type="InterPro" id="IPR038377">
    <property type="entry name" value="Na/Glc_symporter_sf"/>
</dbReference>
<dbReference type="InterPro" id="IPR001734">
    <property type="entry name" value="Na/solute_symporter"/>
</dbReference>
<keyword evidence="10" id="KW-0739">Sodium transport</keyword>
<evidence type="ECO:0000256" key="6">
    <source>
        <dbReference type="ARBA" id="ARBA00022989"/>
    </source>
</evidence>
<feature type="transmembrane region" description="Helical" evidence="12">
    <location>
        <begin position="68"/>
        <end position="94"/>
    </location>
</feature>
<keyword evidence="7" id="KW-0915">Sodium</keyword>
<evidence type="ECO:0000256" key="1">
    <source>
        <dbReference type="ARBA" id="ARBA00004651"/>
    </source>
</evidence>